<evidence type="ECO:0000256" key="2">
    <source>
        <dbReference type="SAM" id="SignalP"/>
    </source>
</evidence>
<gene>
    <name evidence="3" type="ORF">mPipKuh1_007850</name>
</gene>
<reference evidence="3 4" key="1">
    <citation type="journal article" date="2020" name="Nature">
        <title>Six reference-quality genomes reveal evolution of bat adaptations.</title>
        <authorList>
            <person name="Jebb D."/>
            <person name="Huang Z."/>
            <person name="Pippel M."/>
            <person name="Hughes G.M."/>
            <person name="Lavrichenko K."/>
            <person name="Devanna P."/>
            <person name="Winkler S."/>
            <person name="Jermiin L.S."/>
            <person name="Skirmuntt E.C."/>
            <person name="Katzourakis A."/>
            <person name="Burkitt-Gray L."/>
            <person name="Ray D.A."/>
            <person name="Sullivan K.A.M."/>
            <person name="Roscito J.G."/>
            <person name="Kirilenko B.M."/>
            <person name="Davalos L.M."/>
            <person name="Corthals A.P."/>
            <person name="Power M.L."/>
            <person name="Jones G."/>
            <person name="Ransome R.D."/>
            <person name="Dechmann D.K.N."/>
            <person name="Locatelli A.G."/>
            <person name="Puechmaille S.J."/>
            <person name="Fedrigo O."/>
            <person name="Jarvis E.D."/>
            <person name="Hiller M."/>
            <person name="Vernes S.C."/>
            <person name="Myers E.W."/>
            <person name="Teeling E.C."/>
        </authorList>
    </citation>
    <scope>NUCLEOTIDE SEQUENCE [LARGE SCALE GENOMIC DNA]</scope>
    <source>
        <strain evidence="3">MPipKuh1</strain>
        <tissue evidence="3">Flight muscle</tissue>
    </source>
</reference>
<feature type="signal peptide" evidence="2">
    <location>
        <begin position="1"/>
        <end position="44"/>
    </location>
</feature>
<keyword evidence="4" id="KW-1185">Reference proteome</keyword>
<dbReference type="AlphaFoldDB" id="A0A7J8B2G4"/>
<evidence type="ECO:0000313" key="4">
    <source>
        <dbReference type="Proteomes" id="UP000558488"/>
    </source>
</evidence>
<dbReference type="EMBL" id="JACAGB010000001">
    <property type="protein sequence ID" value="KAF6392666.1"/>
    <property type="molecule type" value="Genomic_DNA"/>
</dbReference>
<comment type="caution">
    <text evidence="3">The sequence shown here is derived from an EMBL/GenBank/DDBJ whole genome shotgun (WGS) entry which is preliminary data.</text>
</comment>
<proteinExistence type="predicted"/>
<protein>
    <submittedName>
        <fullName evidence="3">Uncharacterized protein</fullName>
    </submittedName>
</protein>
<evidence type="ECO:0000256" key="1">
    <source>
        <dbReference type="SAM" id="MobiDB-lite"/>
    </source>
</evidence>
<keyword evidence="2" id="KW-0732">Signal</keyword>
<dbReference type="Proteomes" id="UP000558488">
    <property type="component" value="Unassembled WGS sequence"/>
</dbReference>
<feature type="chain" id="PRO_5029911668" evidence="2">
    <location>
        <begin position="45"/>
        <end position="138"/>
    </location>
</feature>
<feature type="region of interest" description="Disordered" evidence="1">
    <location>
        <begin position="75"/>
        <end position="95"/>
    </location>
</feature>
<sequence length="138" mass="14950">MTWQWRFMGDVSQNQREGSLIPSGAAQFHLWLWVLCCCWGTVDPESGLLHTCVCVPHPVLQQFCRVPSQAEAPHLPERPCSLHRHPSSHSAVPGVTAAGEGLKEVGSRACLAPSPHSRSAHNYLGLPRASAGSQKIPA</sequence>
<organism evidence="3 4">
    <name type="scientific">Pipistrellus kuhlii</name>
    <name type="common">Kuhl's pipistrelle</name>
    <dbReference type="NCBI Taxonomy" id="59472"/>
    <lineage>
        <taxon>Eukaryota</taxon>
        <taxon>Metazoa</taxon>
        <taxon>Chordata</taxon>
        <taxon>Craniata</taxon>
        <taxon>Vertebrata</taxon>
        <taxon>Euteleostomi</taxon>
        <taxon>Mammalia</taxon>
        <taxon>Eutheria</taxon>
        <taxon>Laurasiatheria</taxon>
        <taxon>Chiroptera</taxon>
        <taxon>Yangochiroptera</taxon>
        <taxon>Vespertilionidae</taxon>
        <taxon>Pipistrellus</taxon>
    </lineage>
</organism>
<evidence type="ECO:0000313" key="3">
    <source>
        <dbReference type="EMBL" id="KAF6392666.1"/>
    </source>
</evidence>
<name>A0A7J8B2G4_PIPKU</name>
<accession>A0A7J8B2G4</accession>